<organism evidence="11 12">
    <name type="scientific">Guptibacillus hwajinpoensis</name>
    <dbReference type="NCBI Taxonomy" id="208199"/>
    <lineage>
        <taxon>Bacteria</taxon>
        <taxon>Bacillati</taxon>
        <taxon>Bacillota</taxon>
        <taxon>Bacilli</taxon>
        <taxon>Bacillales</taxon>
        <taxon>Guptibacillaceae</taxon>
        <taxon>Guptibacillus</taxon>
    </lineage>
</organism>
<keyword evidence="2" id="KW-0645">Protease</keyword>
<accession>A0ABU0K1J1</accession>
<evidence type="ECO:0000256" key="2">
    <source>
        <dbReference type="ARBA" id="ARBA00022670"/>
    </source>
</evidence>
<keyword evidence="3 11" id="KW-0328">Glycosyltransferase</keyword>
<dbReference type="Proteomes" id="UP001226720">
    <property type="component" value="Unassembled WGS sequence"/>
</dbReference>
<feature type="compositionally biased region" description="Polar residues" evidence="9">
    <location>
        <begin position="886"/>
        <end position="904"/>
    </location>
</feature>
<reference evidence="11" key="1">
    <citation type="submission" date="2023-07" db="EMBL/GenBank/DDBJ databases">
        <title>Genomic Encyclopedia of Type Strains, Phase IV (KMG-IV): sequencing the most valuable type-strain genomes for metagenomic binning, comparative biology and taxonomic classification.</title>
        <authorList>
            <person name="Goeker M."/>
        </authorList>
    </citation>
    <scope>NUCLEOTIDE SEQUENCE [LARGE SCALE GENOMIC DNA]</scope>
    <source>
        <strain evidence="11">JSM 076093</strain>
    </source>
</reference>
<gene>
    <name evidence="11" type="ORF">QO000_000975</name>
</gene>
<dbReference type="EC" id="3.4.-.-" evidence="11"/>
<dbReference type="Pfam" id="PF00912">
    <property type="entry name" value="Transgly"/>
    <property type="match status" value="1"/>
</dbReference>
<dbReference type="SUPFAM" id="SSF56601">
    <property type="entry name" value="beta-lactamase/transpeptidase-like"/>
    <property type="match status" value="1"/>
</dbReference>
<dbReference type="SUPFAM" id="SSF49265">
    <property type="entry name" value="Fibronectin type III"/>
    <property type="match status" value="1"/>
</dbReference>
<comment type="caution">
    <text evidence="11">The sequence shown here is derived from an EMBL/GenBank/DDBJ whole genome shotgun (WGS) entry which is preliminary data.</text>
</comment>
<dbReference type="Pfam" id="PF00041">
    <property type="entry name" value="fn3"/>
    <property type="match status" value="1"/>
</dbReference>
<dbReference type="InterPro" id="IPR023346">
    <property type="entry name" value="Lysozyme-like_dom_sf"/>
</dbReference>
<dbReference type="GO" id="GO:0016787">
    <property type="term" value="F:hydrolase activity"/>
    <property type="evidence" value="ECO:0007669"/>
    <property type="project" value="UniProtKB-KW"/>
</dbReference>
<evidence type="ECO:0000256" key="7">
    <source>
        <dbReference type="ARBA" id="ARBA00034000"/>
    </source>
</evidence>
<feature type="region of interest" description="Disordered" evidence="9">
    <location>
        <begin position="1"/>
        <end position="25"/>
    </location>
</feature>
<dbReference type="Pfam" id="PF00905">
    <property type="entry name" value="Transpeptidase"/>
    <property type="match status" value="1"/>
</dbReference>
<comment type="catalytic activity">
    <reaction evidence="7">
        <text>Preferential cleavage: (Ac)2-L-Lys-D-Ala-|-D-Ala. Also transpeptidation of peptidyl-alanyl moieties that are N-acyl substituents of D-alanine.</text>
        <dbReference type="EC" id="3.4.16.4"/>
    </reaction>
</comment>
<dbReference type="PANTHER" id="PTHR32282:SF29">
    <property type="entry name" value="PENICILLIN-BINDING PROTEIN 1A"/>
    <property type="match status" value="1"/>
</dbReference>
<evidence type="ECO:0000256" key="8">
    <source>
        <dbReference type="ARBA" id="ARBA00049902"/>
    </source>
</evidence>
<keyword evidence="12" id="KW-1185">Reference proteome</keyword>
<dbReference type="InterPro" id="IPR012338">
    <property type="entry name" value="Beta-lactam/transpept-like"/>
</dbReference>
<feature type="domain" description="Fibronectin type-III" evidence="10">
    <location>
        <begin position="692"/>
        <end position="785"/>
    </location>
</feature>
<dbReference type="CDD" id="cd00063">
    <property type="entry name" value="FN3"/>
    <property type="match status" value="1"/>
</dbReference>
<dbReference type="InterPro" id="IPR003961">
    <property type="entry name" value="FN3_dom"/>
</dbReference>
<dbReference type="NCBIfam" id="TIGR02074">
    <property type="entry name" value="PBP_1a_fam"/>
    <property type="match status" value="1"/>
</dbReference>
<dbReference type="InterPro" id="IPR013783">
    <property type="entry name" value="Ig-like_fold"/>
</dbReference>
<comment type="catalytic activity">
    <reaction evidence="8">
        <text>[GlcNAc-(1-&gt;4)-Mur2Ac(oyl-L-Ala-gamma-D-Glu-L-Lys-D-Ala-D-Ala)](n)-di-trans,octa-cis-undecaprenyl diphosphate + beta-D-GlcNAc-(1-&gt;4)-Mur2Ac(oyl-L-Ala-gamma-D-Glu-L-Lys-D-Ala-D-Ala)-di-trans,octa-cis-undecaprenyl diphosphate = [GlcNAc-(1-&gt;4)-Mur2Ac(oyl-L-Ala-gamma-D-Glu-L-Lys-D-Ala-D-Ala)](n+1)-di-trans,octa-cis-undecaprenyl diphosphate + di-trans,octa-cis-undecaprenyl diphosphate + H(+)</text>
        <dbReference type="Rhea" id="RHEA:23708"/>
        <dbReference type="Rhea" id="RHEA-COMP:9602"/>
        <dbReference type="Rhea" id="RHEA-COMP:9603"/>
        <dbReference type="ChEBI" id="CHEBI:15378"/>
        <dbReference type="ChEBI" id="CHEBI:58405"/>
        <dbReference type="ChEBI" id="CHEBI:60033"/>
        <dbReference type="ChEBI" id="CHEBI:78435"/>
        <dbReference type="EC" id="2.4.99.28"/>
    </reaction>
</comment>
<keyword evidence="5 11" id="KW-0378">Hydrolase</keyword>
<dbReference type="PANTHER" id="PTHR32282">
    <property type="entry name" value="BINDING PROTEIN TRANSPEPTIDASE, PUTATIVE-RELATED"/>
    <property type="match status" value="1"/>
</dbReference>
<dbReference type="InterPro" id="IPR050396">
    <property type="entry name" value="Glycosyltr_51/Transpeptidase"/>
</dbReference>
<keyword evidence="6" id="KW-0511">Multifunctional enzyme</keyword>
<dbReference type="SUPFAM" id="SSF53955">
    <property type="entry name" value="Lysozyme-like"/>
    <property type="match status" value="1"/>
</dbReference>
<dbReference type="InterPro" id="IPR001460">
    <property type="entry name" value="PCN-bd_Tpept"/>
</dbReference>
<feature type="region of interest" description="Disordered" evidence="9">
    <location>
        <begin position="767"/>
        <end position="904"/>
    </location>
</feature>
<evidence type="ECO:0000313" key="12">
    <source>
        <dbReference type="Proteomes" id="UP001226720"/>
    </source>
</evidence>
<dbReference type="Gene3D" id="3.40.710.10">
    <property type="entry name" value="DD-peptidase/beta-lactamase superfamily"/>
    <property type="match status" value="1"/>
</dbReference>
<evidence type="ECO:0000256" key="3">
    <source>
        <dbReference type="ARBA" id="ARBA00022676"/>
    </source>
</evidence>
<evidence type="ECO:0000256" key="6">
    <source>
        <dbReference type="ARBA" id="ARBA00023268"/>
    </source>
</evidence>
<dbReference type="PROSITE" id="PS50853">
    <property type="entry name" value="FN3"/>
    <property type="match status" value="1"/>
</dbReference>
<dbReference type="RefSeq" id="WP_301550575.1">
    <property type="nucleotide sequence ID" value="NZ_JAQRMZ010000002.1"/>
</dbReference>
<evidence type="ECO:0000313" key="11">
    <source>
        <dbReference type="EMBL" id="MDQ0482022.1"/>
    </source>
</evidence>
<evidence type="ECO:0000256" key="4">
    <source>
        <dbReference type="ARBA" id="ARBA00022679"/>
    </source>
</evidence>
<feature type="compositionally biased region" description="Low complexity" evidence="9">
    <location>
        <begin position="838"/>
        <end position="882"/>
    </location>
</feature>
<dbReference type="EMBL" id="JAUSWM010000001">
    <property type="protein sequence ID" value="MDQ0482022.1"/>
    <property type="molecule type" value="Genomic_DNA"/>
</dbReference>
<evidence type="ECO:0000256" key="9">
    <source>
        <dbReference type="SAM" id="MobiDB-lite"/>
    </source>
</evidence>
<dbReference type="InterPro" id="IPR036116">
    <property type="entry name" value="FN3_sf"/>
</dbReference>
<dbReference type="GO" id="GO:0016757">
    <property type="term" value="F:glycosyltransferase activity"/>
    <property type="evidence" value="ECO:0007669"/>
    <property type="project" value="UniProtKB-KW"/>
</dbReference>
<dbReference type="InterPro" id="IPR036950">
    <property type="entry name" value="PBP_transglycosylase"/>
</dbReference>
<dbReference type="Gene3D" id="2.60.40.10">
    <property type="entry name" value="Immunoglobulins"/>
    <property type="match status" value="1"/>
</dbReference>
<dbReference type="SMART" id="SM00060">
    <property type="entry name" value="FN3"/>
    <property type="match status" value="1"/>
</dbReference>
<feature type="compositionally biased region" description="Basic residues" evidence="9">
    <location>
        <begin position="13"/>
        <end position="25"/>
    </location>
</feature>
<dbReference type="Gene3D" id="1.10.3810.10">
    <property type="entry name" value="Biosynthetic peptidoglycan transglycosylase-like"/>
    <property type="match status" value="1"/>
</dbReference>
<feature type="compositionally biased region" description="Basic and acidic residues" evidence="9">
    <location>
        <begin position="1"/>
        <end position="12"/>
    </location>
</feature>
<name>A0ABU0K1J1_9BACL</name>
<keyword evidence="4 11" id="KW-0808">Transferase</keyword>
<keyword evidence="1" id="KW-0121">Carboxypeptidase</keyword>
<evidence type="ECO:0000256" key="5">
    <source>
        <dbReference type="ARBA" id="ARBA00022801"/>
    </source>
</evidence>
<feature type="compositionally biased region" description="Acidic residues" evidence="9">
    <location>
        <begin position="784"/>
        <end position="810"/>
    </location>
</feature>
<evidence type="ECO:0000256" key="1">
    <source>
        <dbReference type="ARBA" id="ARBA00022645"/>
    </source>
</evidence>
<evidence type="ECO:0000259" key="10">
    <source>
        <dbReference type="PROSITE" id="PS50853"/>
    </source>
</evidence>
<dbReference type="GeneID" id="301325832"/>
<protein>
    <submittedName>
        <fullName evidence="11">Penicillin-binding protein 1A</fullName>
        <ecNumber evidence="11">2.4.1.-</ecNumber>
        <ecNumber evidence="11">3.4.-.-</ecNumber>
    </submittedName>
</protein>
<dbReference type="InterPro" id="IPR001264">
    <property type="entry name" value="Glyco_trans_51"/>
</dbReference>
<dbReference type="EC" id="2.4.1.-" evidence="11"/>
<sequence>MSDYQSRQERRKSNSKKKPPSKKRGKSGLFKKILLTLVILFLVGIAAGGITAIAYINNAPELDPDKLANPQSSVILDRNDEEVQTLAGTDAREIAKFEEIPDVVKKAFVSVEDTRFYEHFGIDPKRIGGAVLANITQGFGAEGASTITQQVIKNSLLTSEKSLERKVQEAYLSVKLEQEYSKDQILEMYLNKIYFGNGAWGVVAAADTYFGKNLIEEELTAGEAAMLAGLPQRPSYYDPFENPDAATKRKNIVLSLMEKEGVITTEEADKFQAEKVEDMIVAKTEDTKSDQYKVFMDQVVKELRERDDITEKDIYSGGLKIYTTLDTRAQDITTEVVANYPYSNEDMRSGLVLLDTKTGSIRAIGETRKDENVITYATTGGFQPGSTAKPIIAYGPAIENMQWSTGRSLKDEPLKIGEANIRNWDRNYRGQVSMRRALEMSYNVPAVNTFLDVGEKPAQEFANKLGMNLEDDQMVPTAAIGTFSTSPLQMSGAYAAFGNGGTYNKPHSVRKVVFPNGQEINLEPESSKAMNDYTAYMISDMLKSVVDSGTGTDAKIPGLPVAGKTGTTNHDASVIQEQGFPTSGIVKDAWFAGYTTEYSMAVWTGYNKPNAHYLDSSKGEDDTSKLLFKEIMSRVSEGINTADFQKPDSVIEVGVEKSTGLLPSDYTPKDKIVYELFVKGNTPEKTSTKYQQPDGVTGLSGQYNVDSNSIALSWQPGEDKKFTYKVEMSVNGGGYQSLTETGDTSFTIENVEKGSDYKFKVTAVTEAGVSTKPSETTVSVPAEPEPEPEEDTEEEQEEETPPEEGNEEGDTTGNGDQNGDGNQGEEEPPAEDNGGTPNEDGNNEGQNDGEGNTGSENGNGNDSDTGSGNENGNSGSNTGNDETNSDTQSNAPASDSTAPNNQND</sequence>
<proteinExistence type="predicted"/>